<dbReference type="EMBL" id="CAJHUB010000678">
    <property type="protein sequence ID" value="CAD7676905.1"/>
    <property type="molecule type" value="Genomic_DNA"/>
</dbReference>
<dbReference type="Proteomes" id="UP000645828">
    <property type="component" value="Unassembled WGS sequence"/>
</dbReference>
<feature type="compositionally biased region" description="Polar residues" evidence="1">
    <location>
        <begin position="101"/>
        <end position="114"/>
    </location>
</feature>
<comment type="caution">
    <text evidence="2">The sequence shown here is derived from an EMBL/GenBank/DDBJ whole genome shotgun (WGS) entry which is preliminary data.</text>
</comment>
<reference evidence="2" key="1">
    <citation type="submission" date="2020-12" db="EMBL/GenBank/DDBJ databases">
        <authorList>
            <consortium name="Molecular Ecology Group"/>
        </authorList>
    </citation>
    <scope>NUCLEOTIDE SEQUENCE</scope>
    <source>
        <strain evidence="2">TBG_1078</strain>
    </source>
</reference>
<evidence type="ECO:0000256" key="1">
    <source>
        <dbReference type="SAM" id="MobiDB-lite"/>
    </source>
</evidence>
<feature type="compositionally biased region" description="Polar residues" evidence="1">
    <location>
        <begin position="36"/>
        <end position="45"/>
    </location>
</feature>
<evidence type="ECO:0000313" key="3">
    <source>
        <dbReference type="Proteomes" id="UP000645828"/>
    </source>
</evidence>
<protein>
    <submittedName>
        <fullName evidence="2">(raccoon dog) hypothetical protein</fullName>
    </submittedName>
</protein>
<gene>
    <name evidence="2" type="ORF">NYPRO_LOCUS9700</name>
</gene>
<dbReference type="AlphaFoldDB" id="A0A811YLF4"/>
<feature type="region of interest" description="Disordered" evidence="1">
    <location>
        <begin position="15"/>
        <end position="51"/>
    </location>
</feature>
<name>A0A811YLF4_NYCPR</name>
<organism evidence="2 3">
    <name type="scientific">Nyctereutes procyonoides</name>
    <name type="common">Raccoon dog</name>
    <name type="synonym">Canis procyonoides</name>
    <dbReference type="NCBI Taxonomy" id="34880"/>
    <lineage>
        <taxon>Eukaryota</taxon>
        <taxon>Metazoa</taxon>
        <taxon>Chordata</taxon>
        <taxon>Craniata</taxon>
        <taxon>Vertebrata</taxon>
        <taxon>Euteleostomi</taxon>
        <taxon>Mammalia</taxon>
        <taxon>Eutheria</taxon>
        <taxon>Laurasiatheria</taxon>
        <taxon>Carnivora</taxon>
        <taxon>Caniformia</taxon>
        <taxon>Canidae</taxon>
        <taxon>Nyctereutes</taxon>
    </lineage>
</organism>
<proteinExistence type="predicted"/>
<sequence length="233" mass="25095">MFLTFRILLMGNRGPAEDKAQGISHKRPPPRVGSVWHSSANSQGPPSHVKTPLKPPFPSLPQVCRCVLSHPPRSLLFLPTGPAPVLSEKPPSCTKDVSRIPSRSSAPDSPHQTSPIVQNFITLRTQDPCEDSLGMGLEQASGLRAEAAAGALVPRTLSLPKMHCKSVPSCLTLAPGLGYIHTPRSTLQCASGCSKPLTSLGGLKKKKKSDLRECNFEQNFRLLSLLQGEMLKV</sequence>
<accession>A0A811YLF4</accession>
<feature type="region of interest" description="Disordered" evidence="1">
    <location>
        <begin position="87"/>
        <end position="114"/>
    </location>
</feature>
<keyword evidence="3" id="KW-1185">Reference proteome</keyword>
<evidence type="ECO:0000313" key="2">
    <source>
        <dbReference type="EMBL" id="CAD7676905.1"/>
    </source>
</evidence>